<evidence type="ECO:0000313" key="2">
    <source>
        <dbReference type="Proteomes" id="UP000824123"/>
    </source>
</evidence>
<dbReference type="EMBL" id="DVNK01000062">
    <property type="protein sequence ID" value="HIU47633.1"/>
    <property type="molecule type" value="Genomic_DNA"/>
</dbReference>
<gene>
    <name evidence="1" type="ORF">IAC59_10325</name>
</gene>
<proteinExistence type="predicted"/>
<sequence>MRTWKLKLDNYGVDRDLYDELRAFCRQYGSKREQLRAIRGGFNDLGGTGQPRGNGVGDPTARRALRAGQLAADIAVIERSVEEACEPGVRRAMLLNVAFGMRYEDLPMPLSRAKFFRERRAFFYRLAVNLGKLESVDG</sequence>
<name>A0A9D1S5X6_9FIRM</name>
<comment type="caution">
    <text evidence="1">The sequence shown here is derived from an EMBL/GenBank/DDBJ whole genome shotgun (WGS) entry which is preliminary data.</text>
</comment>
<protein>
    <submittedName>
        <fullName evidence="1">Uncharacterized protein</fullName>
    </submittedName>
</protein>
<dbReference type="Proteomes" id="UP000824123">
    <property type="component" value="Unassembled WGS sequence"/>
</dbReference>
<organism evidence="1 2">
    <name type="scientific">Candidatus Fimadaptatus faecigallinarum</name>
    <dbReference type="NCBI Taxonomy" id="2840814"/>
    <lineage>
        <taxon>Bacteria</taxon>
        <taxon>Bacillati</taxon>
        <taxon>Bacillota</taxon>
        <taxon>Clostridia</taxon>
        <taxon>Eubacteriales</taxon>
        <taxon>Candidatus Fimadaptatus</taxon>
    </lineage>
</organism>
<evidence type="ECO:0000313" key="1">
    <source>
        <dbReference type="EMBL" id="HIU47633.1"/>
    </source>
</evidence>
<accession>A0A9D1S5X6</accession>
<reference evidence="1" key="1">
    <citation type="submission" date="2020-10" db="EMBL/GenBank/DDBJ databases">
        <authorList>
            <person name="Gilroy R."/>
        </authorList>
    </citation>
    <scope>NUCLEOTIDE SEQUENCE</scope>
    <source>
        <strain evidence="1">ChiSxjej2B14-8506</strain>
    </source>
</reference>
<reference evidence="1" key="2">
    <citation type="journal article" date="2021" name="PeerJ">
        <title>Extensive microbial diversity within the chicken gut microbiome revealed by metagenomics and culture.</title>
        <authorList>
            <person name="Gilroy R."/>
            <person name="Ravi A."/>
            <person name="Getino M."/>
            <person name="Pursley I."/>
            <person name="Horton D.L."/>
            <person name="Alikhan N.F."/>
            <person name="Baker D."/>
            <person name="Gharbi K."/>
            <person name="Hall N."/>
            <person name="Watson M."/>
            <person name="Adriaenssens E.M."/>
            <person name="Foster-Nyarko E."/>
            <person name="Jarju S."/>
            <person name="Secka A."/>
            <person name="Antonio M."/>
            <person name="Oren A."/>
            <person name="Chaudhuri R.R."/>
            <person name="La Ragione R."/>
            <person name="Hildebrand F."/>
            <person name="Pallen M.J."/>
        </authorList>
    </citation>
    <scope>NUCLEOTIDE SEQUENCE</scope>
    <source>
        <strain evidence="1">ChiSxjej2B14-8506</strain>
    </source>
</reference>
<dbReference type="AlphaFoldDB" id="A0A9D1S5X6"/>